<gene>
    <name evidence="2" type="ORF">LZ495_06220</name>
</gene>
<evidence type="ECO:0000313" key="2">
    <source>
        <dbReference type="EMBL" id="MCF2526813.1"/>
    </source>
</evidence>
<sequence length="134" mass="14047">MAQQGPRSAQGGIPDGVLIGVLVLLVGATAATWLSTGLAGLVSHQEWPAGVRFSRSGTAIRELAADPGDVAAAWPESPPEALPPASTFWWVFGGMAAFVLALAFLALWAWLRVTLRQAERRHAGEAPEPPAKSL</sequence>
<keyword evidence="1" id="KW-1133">Transmembrane helix</keyword>
<keyword evidence="1" id="KW-0472">Membrane</keyword>
<reference evidence="2" key="1">
    <citation type="submission" date="2022-01" db="EMBL/GenBank/DDBJ databases">
        <title>Genome-Based Taxonomic Classification of the Phylum Actinobacteria.</title>
        <authorList>
            <person name="Gao Y."/>
        </authorList>
    </citation>
    <scope>NUCLEOTIDE SEQUENCE</scope>
    <source>
        <strain evidence="2">KLBMP 8922</strain>
    </source>
</reference>
<feature type="transmembrane region" description="Helical" evidence="1">
    <location>
        <begin position="88"/>
        <end position="111"/>
    </location>
</feature>
<dbReference type="EMBL" id="JAKFHA010000002">
    <property type="protein sequence ID" value="MCF2526813.1"/>
    <property type="molecule type" value="Genomic_DNA"/>
</dbReference>
<protein>
    <submittedName>
        <fullName evidence="2">Uncharacterized protein</fullName>
    </submittedName>
</protein>
<dbReference type="Proteomes" id="UP001165378">
    <property type="component" value="Unassembled WGS sequence"/>
</dbReference>
<proteinExistence type="predicted"/>
<evidence type="ECO:0000313" key="3">
    <source>
        <dbReference type="Proteomes" id="UP001165378"/>
    </source>
</evidence>
<name>A0AA41TXG3_9ACTN</name>
<dbReference type="RefSeq" id="WP_235050946.1">
    <property type="nucleotide sequence ID" value="NZ_JAKFHA010000002.1"/>
</dbReference>
<comment type="caution">
    <text evidence="2">The sequence shown here is derived from an EMBL/GenBank/DDBJ whole genome shotgun (WGS) entry which is preliminary data.</text>
</comment>
<keyword evidence="3" id="KW-1185">Reference proteome</keyword>
<accession>A0AA41TXG3</accession>
<feature type="transmembrane region" description="Helical" evidence="1">
    <location>
        <begin position="12"/>
        <end position="34"/>
    </location>
</feature>
<evidence type="ECO:0000256" key="1">
    <source>
        <dbReference type="SAM" id="Phobius"/>
    </source>
</evidence>
<keyword evidence="1" id="KW-0812">Transmembrane</keyword>
<dbReference type="AlphaFoldDB" id="A0AA41TXG3"/>
<organism evidence="2 3">
    <name type="scientific">Yinghuangia soli</name>
    <dbReference type="NCBI Taxonomy" id="2908204"/>
    <lineage>
        <taxon>Bacteria</taxon>
        <taxon>Bacillati</taxon>
        <taxon>Actinomycetota</taxon>
        <taxon>Actinomycetes</taxon>
        <taxon>Kitasatosporales</taxon>
        <taxon>Streptomycetaceae</taxon>
        <taxon>Yinghuangia</taxon>
    </lineage>
</organism>